<reference evidence="2" key="1">
    <citation type="submission" date="2013-05" db="EMBL/GenBank/DDBJ databases">
        <authorList>
            <person name="Yim A.K.Y."/>
            <person name="Chan T.F."/>
            <person name="Ji K.M."/>
            <person name="Liu X.Y."/>
            <person name="Zhou J.W."/>
            <person name="Li R.Q."/>
            <person name="Yang K.Y."/>
            <person name="Li J."/>
            <person name="Li M."/>
            <person name="Law P.T.W."/>
            <person name="Wu Y.L."/>
            <person name="Cai Z.L."/>
            <person name="Qin H."/>
            <person name="Bao Y."/>
            <person name="Leung R.K.K."/>
            <person name="Ng P.K.S."/>
            <person name="Zou J."/>
            <person name="Zhong X.J."/>
            <person name="Ran P.X."/>
            <person name="Zhong N.S."/>
            <person name="Liu Z.G."/>
            <person name="Tsui S.K.W."/>
        </authorList>
    </citation>
    <scope>NUCLEOTIDE SEQUENCE</scope>
    <source>
        <strain evidence="2">Derf</strain>
        <tissue evidence="2">Whole organism</tissue>
    </source>
</reference>
<evidence type="ECO:0000313" key="3">
    <source>
        <dbReference type="Proteomes" id="UP000790347"/>
    </source>
</evidence>
<evidence type="ECO:0000256" key="1">
    <source>
        <dbReference type="SAM" id="MobiDB-lite"/>
    </source>
</evidence>
<gene>
    <name evidence="2" type="ORF">DERF_007257</name>
</gene>
<dbReference type="Proteomes" id="UP000790347">
    <property type="component" value="Unassembled WGS sequence"/>
</dbReference>
<accession>A0A922L7T1</accession>
<evidence type="ECO:0000313" key="2">
    <source>
        <dbReference type="EMBL" id="KAH9516522.1"/>
    </source>
</evidence>
<keyword evidence="3" id="KW-1185">Reference proteome</keyword>
<reference evidence="2" key="2">
    <citation type="journal article" date="2022" name="Res Sq">
        <title>Comparative Genomics Reveals Insights into the Divergent Evolution of Astigmatic Mites and Household Pest Adaptations.</title>
        <authorList>
            <person name="Xiong Q."/>
            <person name="Wan A.T.-Y."/>
            <person name="Liu X.-Y."/>
            <person name="Fung C.S.-H."/>
            <person name="Xiao X."/>
            <person name="Malainual N."/>
            <person name="Hou J."/>
            <person name="Wang L."/>
            <person name="Wang M."/>
            <person name="Yang K."/>
            <person name="Cui Y."/>
            <person name="Leung E."/>
            <person name="Nong W."/>
            <person name="Shin S.-K."/>
            <person name="Au S."/>
            <person name="Jeong K.Y."/>
            <person name="Chew F.T."/>
            <person name="Hui J."/>
            <person name="Leung T.F."/>
            <person name="Tungtrongchitr A."/>
            <person name="Zhong N."/>
            <person name="Liu Z."/>
            <person name="Tsui S."/>
        </authorList>
    </citation>
    <scope>NUCLEOTIDE SEQUENCE</scope>
    <source>
        <strain evidence="2">Derf</strain>
        <tissue evidence="2">Whole organism</tissue>
    </source>
</reference>
<organism evidence="2 3">
    <name type="scientific">Dermatophagoides farinae</name>
    <name type="common">American house dust mite</name>
    <dbReference type="NCBI Taxonomy" id="6954"/>
    <lineage>
        <taxon>Eukaryota</taxon>
        <taxon>Metazoa</taxon>
        <taxon>Ecdysozoa</taxon>
        <taxon>Arthropoda</taxon>
        <taxon>Chelicerata</taxon>
        <taxon>Arachnida</taxon>
        <taxon>Acari</taxon>
        <taxon>Acariformes</taxon>
        <taxon>Sarcoptiformes</taxon>
        <taxon>Astigmata</taxon>
        <taxon>Psoroptidia</taxon>
        <taxon>Analgoidea</taxon>
        <taxon>Pyroglyphidae</taxon>
        <taxon>Dermatophagoidinae</taxon>
        <taxon>Dermatophagoides</taxon>
    </lineage>
</organism>
<dbReference type="EMBL" id="ASGP02000003">
    <property type="protein sequence ID" value="KAH9516522.1"/>
    <property type="molecule type" value="Genomic_DNA"/>
</dbReference>
<dbReference type="AlphaFoldDB" id="A0A922L7T1"/>
<sequence>MTTYLNEFHWHSSSKPPSSPQQHSTLLNGSLWTKKIYNGNLPTKTNNILSPLKSELCLR</sequence>
<feature type="region of interest" description="Disordered" evidence="1">
    <location>
        <begin position="1"/>
        <end position="25"/>
    </location>
</feature>
<name>A0A922L7T1_DERFA</name>
<comment type="caution">
    <text evidence="2">The sequence shown here is derived from an EMBL/GenBank/DDBJ whole genome shotgun (WGS) entry which is preliminary data.</text>
</comment>
<feature type="compositionally biased region" description="Low complexity" evidence="1">
    <location>
        <begin position="11"/>
        <end position="24"/>
    </location>
</feature>
<protein>
    <submittedName>
        <fullName evidence="2">Uncharacterized protein</fullName>
    </submittedName>
</protein>
<proteinExistence type="predicted"/>